<dbReference type="AlphaFoldDB" id="A0A1T1H8G8"/>
<evidence type="ECO:0000256" key="4">
    <source>
        <dbReference type="ARBA" id="ARBA00023136"/>
    </source>
</evidence>
<dbReference type="PRINTS" id="PR01035">
    <property type="entry name" value="TCRTETA"/>
</dbReference>
<feature type="transmembrane region" description="Helical" evidence="5">
    <location>
        <begin position="338"/>
        <end position="361"/>
    </location>
</feature>
<dbReference type="Pfam" id="PF07690">
    <property type="entry name" value="MFS_1"/>
    <property type="match status" value="1"/>
</dbReference>
<gene>
    <name evidence="7" type="ORF">BTA35_0216015</name>
</gene>
<dbReference type="CDD" id="cd17330">
    <property type="entry name" value="MFS_SLC46_TetA_like"/>
    <property type="match status" value="1"/>
</dbReference>
<feature type="transmembrane region" description="Helical" evidence="5">
    <location>
        <begin position="7"/>
        <end position="26"/>
    </location>
</feature>
<evidence type="ECO:0000256" key="5">
    <source>
        <dbReference type="SAM" id="Phobius"/>
    </source>
</evidence>
<dbReference type="GO" id="GO:0016020">
    <property type="term" value="C:membrane"/>
    <property type="evidence" value="ECO:0007669"/>
    <property type="project" value="UniProtKB-SubCell"/>
</dbReference>
<dbReference type="SUPFAM" id="SSF103473">
    <property type="entry name" value="MFS general substrate transporter"/>
    <property type="match status" value="1"/>
</dbReference>
<proteinExistence type="predicted"/>
<dbReference type="InterPro" id="IPR036259">
    <property type="entry name" value="MFS_trans_sf"/>
</dbReference>
<evidence type="ECO:0000313" key="8">
    <source>
        <dbReference type="Proteomes" id="UP000190064"/>
    </source>
</evidence>
<evidence type="ECO:0000256" key="1">
    <source>
        <dbReference type="ARBA" id="ARBA00004141"/>
    </source>
</evidence>
<sequence length="400" mass="42724">MKSSSASIHLFNMLCMTAMMVFVPVIGPLIRELGLAEWHGGLIVTISGVFWMLLARFWGRRSDRFGRKPILLLAGIGFSLSYLLLAGLLDYALKTPLSLFALLLMMILFRGLMGVFFAGVPPVCAAQIADTHPPDERAPAMAKLGASGALGMVFGPLLAGVLAQYTDLVMPLYLAAVLPLLAVGLLAWMLPGTTPVENQQSPRVKLMDHRIRLPLLAMFLAMGSVIISQMTVGFYALDRLHLDALQAARMAGLAMTGVGVTLILVQVVLSKAKQVNSLKVLLWGALLACGGFLLVTLWISQAGLLVSYCIMAAGLGLVFPSVQALTANSVESHEQGTAAGTLAAVQGLAMVIMPLICTLFYEINPILPYLIAAALLLLLSIGFAVYRPLVKQPDEVPVNS</sequence>
<dbReference type="RefSeq" id="WP_078320815.1">
    <property type="nucleotide sequence ID" value="NZ_FXTS01000011.1"/>
</dbReference>
<feature type="transmembrane region" description="Helical" evidence="5">
    <location>
        <begin position="171"/>
        <end position="190"/>
    </location>
</feature>
<dbReference type="STRING" id="966.BTA35_0216015"/>
<feature type="transmembrane region" description="Helical" evidence="5">
    <location>
        <begin position="247"/>
        <end position="268"/>
    </location>
</feature>
<dbReference type="EMBL" id="MTSD02000010">
    <property type="protein sequence ID" value="OOV86007.1"/>
    <property type="molecule type" value="Genomic_DNA"/>
</dbReference>
<keyword evidence="4 5" id="KW-0472">Membrane</keyword>
<feature type="transmembrane region" description="Helical" evidence="5">
    <location>
        <begin position="367"/>
        <end position="386"/>
    </location>
</feature>
<dbReference type="Gene3D" id="1.20.1250.20">
    <property type="entry name" value="MFS general substrate transporter like domains"/>
    <property type="match status" value="1"/>
</dbReference>
<feature type="transmembrane region" description="Helical" evidence="5">
    <location>
        <begin position="144"/>
        <end position="165"/>
    </location>
</feature>
<keyword evidence="2 5" id="KW-0812">Transmembrane</keyword>
<comment type="subcellular location">
    <subcellularLocation>
        <location evidence="1">Membrane</location>
        <topology evidence="1">Multi-pass membrane protein</topology>
    </subcellularLocation>
</comment>
<feature type="transmembrane region" description="Helical" evidence="5">
    <location>
        <begin position="70"/>
        <end position="93"/>
    </location>
</feature>
<feature type="transmembrane region" description="Helical" evidence="5">
    <location>
        <begin position="211"/>
        <end position="235"/>
    </location>
</feature>
<dbReference type="GO" id="GO:0022857">
    <property type="term" value="F:transmembrane transporter activity"/>
    <property type="evidence" value="ECO:0007669"/>
    <property type="project" value="InterPro"/>
</dbReference>
<dbReference type="Proteomes" id="UP000190064">
    <property type="component" value="Unassembled WGS sequence"/>
</dbReference>
<dbReference type="InterPro" id="IPR001958">
    <property type="entry name" value="Tet-R_TetA/multi-R_MdtG-like"/>
</dbReference>
<dbReference type="PANTHER" id="PTHR23546:SF1">
    <property type="entry name" value="MEMBRANE PROTEIN"/>
    <property type="match status" value="1"/>
</dbReference>
<dbReference type="PROSITE" id="PS50850">
    <property type="entry name" value="MFS"/>
    <property type="match status" value="1"/>
</dbReference>
<keyword evidence="8" id="KW-1185">Reference proteome</keyword>
<feature type="transmembrane region" description="Helical" evidence="5">
    <location>
        <begin position="38"/>
        <end position="58"/>
    </location>
</feature>
<dbReference type="PANTHER" id="PTHR23546">
    <property type="entry name" value="TRANSPORT PROTEIN"/>
    <property type="match status" value="1"/>
</dbReference>
<evidence type="ECO:0000259" key="6">
    <source>
        <dbReference type="PROSITE" id="PS50850"/>
    </source>
</evidence>
<reference evidence="7" key="1">
    <citation type="submission" date="2017-02" db="EMBL/GenBank/DDBJ databases">
        <title>Draft Genome Sequence of the Salt Water Bacterium Oceanospirillum linum ATCC 11336.</title>
        <authorList>
            <person name="Trachtenberg A.M."/>
            <person name="Carney J.G."/>
            <person name="Linnane J.D."/>
            <person name="Rheaume B.A."/>
            <person name="Pitts N.L."/>
            <person name="Mykles D.L."/>
            <person name="Maclea K.S."/>
        </authorList>
    </citation>
    <scope>NUCLEOTIDE SEQUENCE [LARGE SCALE GENOMIC DNA]</scope>
    <source>
        <strain evidence="7">ATCC 11336</strain>
    </source>
</reference>
<name>A0A1T1H8G8_OCELI</name>
<organism evidence="7 8">
    <name type="scientific">Oceanospirillum linum</name>
    <dbReference type="NCBI Taxonomy" id="966"/>
    <lineage>
        <taxon>Bacteria</taxon>
        <taxon>Pseudomonadati</taxon>
        <taxon>Pseudomonadota</taxon>
        <taxon>Gammaproteobacteria</taxon>
        <taxon>Oceanospirillales</taxon>
        <taxon>Oceanospirillaceae</taxon>
        <taxon>Oceanospirillum</taxon>
    </lineage>
</organism>
<keyword evidence="3 5" id="KW-1133">Transmembrane helix</keyword>
<feature type="transmembrane region" description="Helical" evidence="5">
    <location>
        <begin position="280"/>
        <end position="299"/>
    </location>
</feature>
<protein>
    <submittedName>
        <fullName evidence="7">MFS transporter</fullName>
    </submittedName>
</protein>
<feature type="domain" description="Major facilitator superfamily (MFS) profile" evidence="6">
    <location>
        <begin position="1"/>
        <end position="391"/>
    </location>
</feature>
<dbReference type="InterPro" id="IPR011701">
    <property type="entry name" value="MFS"/>
</dbReference>
<comment type="caution">
    <text evidence="7">The sequence shown here is derived from an EMBL/GenBank/DDBJ whole genome shotgun (WGS) entry which is preliminary data.</text>
</comment>
<dbReference type="InterPro" id="IPR020846">
    <property type="entry name" value="MFS_dom"/>
</dbReference>
<feature type="transmembrane region" description="Helical" evidence="5">
    <location>
        <begin position="305"/>
        <end position="326"/>
    </location>
</feature>
<evidence type="ECO:0000313" key="7">
    <source>
        <dbReference type="EMBL" id="OOV86007.1"/>
    </source>
</evidence>
<feature type="transmembrane region" description="Helical" evidence="5">
    <location>
        <begin position="99"/>
        <end position="123"/>
    </location>
</feature>
<evidence type="ECO:0000256" key="3">
    <source>
        <dbReference type="ARBA" id="ARBA00022989"/>
    </source>
</evidence>
<evidence type="ECO:0000256" key="2">
    <source>
        <dbReference type="ARBA" id="ARBA00022692"/>
    </source>
</evidence>
<accession>A0A1T1H8G8</accession>